<dbReference type="GO" id="GO:0031415">
    <property type="term" value="C:NatA complex"/>
    <property type="evidence" value="ECO:0007669"/>
    <property type="project" value="TreeGrafter"/>
</dbReference>
<dbReference type="PANTHER" id="PTHR22767:SF2">
    <property type="entry name" value="N(ALPHA)-ACETYLTRANSFERASE 15_16, ISOFORM A"/>
    <property type="match status" value="1"/>
</dbReference>
<name>A0A448YPQ1_BRENA</name>
<gene>
    <name evidence="3" type="ORF">BRENAR_LOCUS3559</name>
</gene>
<dbReference type="InterPro" id="IPR019734">
    <property type="entry name" value="TPR_rpt"/>
</dbReference>
<dbReference type="SMART" id="SM00028">
    <property type="entry name" value="TPR"/>
    <property type="match status" value="6"/>
</dbReference>
<protein>
    <submittedName>
        <fullName evidence="3">DEKNAAC103914</fullName>
    </submittedName>
</protein>
<keyword evidence="4" id="KW-1185">Reference proteome</keyword>
<reference evidence="3 4" key="1">
    <citation type="submission" date="2018-12" db="EMBL/GenBank/DDBJ databases">
        <authorList>
            <person name="Tiukova I."/>
            <person name="Dainat J."/>
        </authorList>
    </citation>
    <scope>NUCLEOTIDE SEQUENCE [LARGE SCALE GENOMIC DNA]</scope>
</reference>
<keyword evidence="2" id="KW-0802">TPR repeat</keyword>
<dbReference type="Pfam" id="PF12569">
    <property type="entry name" value="NatA_aux_su"/>
    <property type="match status" value="2"/>
</dbReference>
<proteinExistence type="predicted"/>
<evidence type="ECO:0000256" key="2">
    <source>
        <dbReference type="ARBA" id="ARBA00022803"/>
    </source>
</evidence>
<dbReference type="AlphaFoldDB" id="A0A448YPQ1"/>
<dbReference type="Proteomes" id="UP000290900">
    <property type="component" value="Unassembled WGS sequence"/>
</dbReference>
<sequence>MFSTKDDNHFHEALRLYEAKQYKKALKTLDSVLKRNPKHYQSLSLKGLSLFYQDPLNPPKEAEQYILKGSSNGSSNPVVCHITGLYYRALKDYSNAAKWYSLAMENKSPNKGILRDLASCLTQIRDYKHLIKPRVEYLDDQPTYRANWTSAAVAYYLNGQYVNAENILTKIEDLIKDHLTDSDMFEHSECLLFKNRAIYEDGDIARALSNLEDLEKSGLIGDGAKLLEYKAEYLEKLDKKQEASVVFRTLLQRNPENYGYYLSLERCLGTDKMGARVRLALYEKLAKYYPRSDPPQFIPLTFLEGEEFAKKAEQYLVGQLRRGVPSTFVNVKPLYKKRSNWKVLYEIVKKFYDTEENPLSHCWAGYYLCQHYYHIKEYEKALESINEVIEQTPTLVELYMMKARVLKRKGLLKEAAEEMDQARKLDLQDRFVNSKAVKYYLRANEIRKAIDIASLFTRNEGNPNGVQDLHMMQCVWFLTESAEAYERLYREAIKEWKEGQSEEEEEDHSAVLAREHLKKRVAHSIGLAIKRFLAVVKVFEEYEDDQFDFHHYSMRKGTPRTYIEMLEWEDRLYHEPMFLRSAIGLSRLYLEVSESEEFGSELLTNPLHNLNRTRKEKKEEAKKREELVKYSRGYAKDEDVFGEKILKEIVDRNEEVSKFLAQLGKRVADESNIDSEYVVFAVNQYLKKYVLCLQAFNKVCGIDKESDYVKEMYGELEKDMKDEETPEAVRRILGSKLEQLVSEQLVSEAN</sequence>
<dbReference type="InterPro" id="IPR011990">
    <property type="entry name" value="TPR-like_helical_dom_sf"/>
</dbReference>
<dbReference type="PIRSF" id="PIRSF000422">
    <property type="entry name" value="N-terminal-AcTrfase-A_aux_su"/>
    <property type="match status" value="1"/>
</dbReference>
<dbReference type="EMBL" id="CAACVR010000030">
    <property type="protein sequence ID" value="VEU22828.1"/>
    <property type="molecule type" value="Genomic_DNA"/>
</dbReference>
<dbReference type="SUPFAM" id="SSF48452">
    <property type="entry name" value="TPR-like"/>
    <property type="match status" value="3"/>
</dbReference>
<dbReference type="FunCoup" id="A0A448YPQ1">
    <property type="interactions" value="1084"/>
</dbReference>
<evidence type="ECO:0000256" key="1">
    <source>
        <dbReference type="ARBA" id="ARBA00022737"/>
    </source>
</evidence>
<dbReference type="InterPro" id="IPR021183">
    <property type="entry name" value="NatA_aux_su"/>
</dbReference>
<dbReference type="PANTHER" id="PTHR22767">
    <property type="entry name" value="N-TERMINAL ACETYLTRANSFERASE-RELATED"/>
    <property type="match status" value="1"/>
</dbReference>
<keyword evidence="1" id="KW-0677">Repeat</keyword>
<dbReference type="InParanoid" id="A0A448YPQ1"/>
<organism evidence="3 4">
    <name type="scientific">Brettanomyces naardenensis</name>
    <name type="common">Yeast</name>
    <dbReference type="NCBI Taxonomy" id="13370"/>
    <lineage>
        <taxon>Eukaryota</taxon>
        <taxon>Fungi</taxon>
        <taxon>Dikarya</taxon>
        <taxon>Ascomycota</taxon>
        <taxon>Saccharomycotina</taxon>
        <taxon>Pichiomycetes</taxon>
        <taxon>Pichiales</taxon>
        <taxon>Pichiaceae</taxon>
        <taxon>Brettanomyces</taxon>
    </lineage>
</organism>
<dbReference type="STRING" id="13370.A0A448YPQ1"/>
<dbReference type="OrthoDB" id="10263032at2759"/>
<dbReference type="Gene3D" id="1.25.40.1010">
    <property type="match status" value="1"/>
</dbReference>
<accession>A0A448YPQ1</accession>
<dbReference type="Gene3D" id="1.25.40.1040">
    <property type="match status" value="1"/>
</dbReference>
<evidence type="ECO:0000313" key="4">
    <source>
        <dbReference type="Proteomes" id="UP000290900"/>
    </source>
</evidence>
<evidence type="ECO:0000313" key="3">
    <source>
        <dbReference type="EMBL" id="VEU22828.1"/>
    </source>
</evidence>